<evidence type="ECO:0000259" key="1">
    <source>
        <dbReference type="Pfam" id="PF07651"/>
    </source>
</evidence>
<evidence type="ECO:0000313" key="2">
    <source>
        <dbReference type="EMBL" id="CAG7875213.1"/>
    </source>
</evidence>
<dbReference type="Pfam" id="PF07651">
    <property type="entry name" value="ANTH"/>
    <property type="match status" value="1"/>
</dbReference>
<gene>
    <name evidence="2" type="ORF">BRAPAZ1V2_A05P17340.2</name>
</gene>
<dbReference type="GO" id="GO:0005543">
    <property type="term" value="F:phospholipid binding"/>
    <property type="evidence" value="ECO:0007669"/>
    <property type="project" value="InterPro"/>
</dbReference>
<dbReference type="Gramene" id="A05p17340.2_BraZ1">
    <property type="protein sequence ID" value="A05p17340.2_BraZ1.CDS"/>
    <property type="gene ID" value="A05g17340.2_BraZ1"/>
</dbReference>
<feature type="domain" description="AP180 N-terminal homology (ANTH)" evidence="1">
    <location>
        <begin position="30"/>
        <end position="79"/>
    </location>
</feature>
<dbReference type="EMBL" id="LS974621">
    <property type="protein sequence ID" value="CAG7875213.1"/>
    <property type="molecule type" value="Genomic_DNA"/>
</dbReference>
<dbReference type="AlphaFoldDB" id="A0A8D9DKY6"/>
<protein>
    <recommendedName>
        <fullName evidence="1">AP180 N-terminal homology (ANTH) domain-containing protein</fullName>
    </recommendedName>
</protein>
<evidence type="ECO:0000313" key="3">
    <source>
        <dbReference type="Proteomes" id="UP000694005"/>
    </source>
</evidence>
<proteinExistence type="predicted"/>
<accession>A0A8D9DKY6</accession>
<name>A0A8D9DKY6_BRACM</name>
<sequence length="84" mass="9739">MWLSFCRDILDDISNTTTSRWCLQHSCIVKEIIQNSHLGYKFLSSSLTCDCSACGRTYALFLEKRHACYHVLKYDTEAERLARA</sequence>
<dbReference type="Proteomes" id="UP000694005">
    <property type="component" value="Chromosome A05"/>
</dbReference>
<organism evidence="2 3">
    <name type="scientific">Brassica campestris</name>
    <name type="common">Field mustard</name>
    <dbReference type="NCBI Taxonomy" id="3711"/>
    <lineage>
        <taxon>Eukaryota</taxon>
        <taxon>Viridiplantae</taxon>
        <taxon>Streptophyta</taxon>
        <taxon>Embryophyta</taxon>
        <taxon>Tracheophyta</taxon>
        <taxon>Spermatophyta</taxon>
        <taxon>Magnoliopsida</taxon>
        <taxon>eudicotyledons</taxon>
        <taxon>Gunneridae</taxon>
        <taxon>Pentapetalae</taxon>
        <taxon>rosids</taxon>
        <taxon>malvids</taxon>
        <taxon>Brassicales</taxon>
        <taxon>Brassicaceae</taxon>
        <taxon>Brassiceae</taxon>
        <taxon>Brassica</taxon>
    </lineage>
</organism>
<reference evidence="2 3" key="1">
    <citation type="submission" date="2021-07" db="EMBL/GenBank/DDBJ databases">
        <authorList>
            <consortium name="Genoscope - CEA"/>
            <person name="William W."/>
        </authorList>
    </citation>
    <scope>NUCLEOTIDE SEQUENCE [LARGE SCALE GENOMIC DNA]</scope>
</reference>
<dbReference type="InterPro" id="IPR011417">
    <property type="entry name" value="ANTH_dom"/>
</dbReference>